<name>A0ACC1Y853_MELAZ</name>
<keyword evidence="2" id="KW-1185">Reference proteome</keyword>
<proteinExistence type="predicted"/>
<reference evidence="1 2" key="1">
    <citation type="journal article" date="2023" name="Science">
        <title>Complex scaffold remodeling in plant triterpene biosynthesis.</title>
        <authorList>
            <person name="De La Pena R."/>
            <person name="Hodgson H."/>
            <person name="Liu J.C."/>
            <person name="Stephenson M.J."/>
            <person name="Martin A.C."/>
            <person name="Owen C."/>
            <person name="Harkess A."/>
            <person name="Leebens-Mack J."/>
            <person name="Jimenez L.E."/>
            <person name="Osbourn A."/>
            <person name="Sattely E.S."/>
        </authorList>
    </citation>
    <scope>NUCLEOTIDE SEQUENCE [LARGE SCALE GENOMIC DNA]</scope>
    <source>
        <strain evidence="2">cv. JPN11</strain>
        <tissue evidence="1">Leaf</tissue>
    </source>
</reference>
<dbReference type="EMBL" id="CM051398">
    <property type="protein sequence ID" value="KAJ4719254.1"/>
    <property type="molecule type" value="Genomic_DNA"/>
</dbReference>
<protein>
    <submittedName>
        <fullName evidence="1">Ethylene-responsive transcription factor</fullName>
    </submittedName>
</protein>
<dbReference type="Proteomes" id="UP001164539">
    <property type="component" value="Chromosome 5"/>
</dbReference>
<evidence type="ECO:0000313" key="1">
    <source>
        <dbReference type="EMBL" id="KAJ4719254.1"/>
    </source>
</evidence>
<evidence type="ECO:0000313" key="2">
    <source>
        <dbReference type="Proteomes" id="UP001164539"/>
    </source>
</evidence>
<comment type="caution">
    <text evidence="1">The sequence shown here is derived from an EMBL/GenBank/DDBJ whole genome shotgun (WGS) entry which is preliminary data.</text>
</comment>
<accession>A0ACC1Y853</accession>
<organism evidence="1 2">
    <name type="scientific">Melia azedarach</name>
    <name type="common">Chinaberry tree</name>
    <dbReference type="NCBI Taxonomy" id="155640"/>
    <lineage>
        <taxon>Eukaryota</taxon>
        <taxon>Viridiplantae</taxon>
        <taxon>Streptophyta</taxon>
        <taxon>Embryophyta</taxon>
        <taxon>Tracheophyta</taxon>
        <taxon>Spermatophyta</taxon>
        <taxon>Magnoliopsida</taxon>
        <taxon>eudicotyledons</taxon>
        <taxon>Gunneridae</taxon>
        <taxon>Pentapetalae</taxon>
        <taxon>rosids</taxon>
        <taxon>malvids</taxon>
        <taxon>Sapindales</taxon>
        <taxon>Meliaceae</taxon>
        <taxon>Melia</taxon>
    </lineage>
</organism>
<sequence length="253" mass="28313">MIKLTEHVVTTNKPVNPPNKLVRIILTDADATDSSSDEEQHQPHHQRRRRIKRHVKQINLLQPPPAQPVLSPKRAPKKSKSPLAQAGDVTRRKKFRGVRQRPWGRWAAEIRDPVRRKRVWLGTFDTPEEAATVYDQAAVKLKGANAVTNFPNPVLTEAEDVLDGRQNGVELIDSPNSSSATSPTSVLRFDDFSPFDDCFGYGDGDVAVDGNVDFFDFGIDLSLNPPEFMLSGTSSGKEDFSQFNVDDFLVEDY</sequence>
<gene>
    <name evidence="1" type="ORF">OWV82_010857</name>
</gene>